<dbReference type="EMBL" id="JACGCM010000715">
    <property type="protein sequence ID" value="KAF6167758.1"/>
    <property type="molecule type" value="Genomic_DNA"/>
</dbReference>
<proteinExistence type="predicted"/>
<protein>
    <submittedName>
        <fullName evidence="2">Uncharacterized protein</fullName>
    </submittedName>
</protein>
<organism evidence="2 3">
    <name type="scientific">Kingdonia uniflora</name>
    <dbReference type="NCBI Taxonomy" id="39325"/>
    <lineage>
        <taxon>Eukaryota</taxon>
        <taxon>Viridiplantae</taxon>
        <taxon>Streptophyta</taxon>
        <taxon>Embryophyta</taxon>
        <taxon>Tracheophyta</taxon>
        <taxon>Spermatophyta</taxon>
        <taxon>Magnoliopsida</taxon>
        <taxon>Ranunculales</taxon>
        <taxon>Circaeasteraceae</taxon>
        <taxon>Kingdonia</taxon>
    </lineage>
</organism>
<comment type="caution">
    <text evidence="2">The sequence shown here is derived from an EMBL/GenBank/DDBJ whole genome shotgun (WGS) entry which is preliminary data.</text>
</comment>
<evidence type="ECO:0000313" key="3">
    <source>
        <dbReference type="Proteomes" id="UP000541444"/>
    </source>
</evidence>
<dbReference type="AlphaFoldDB" id="A0A7J7NLE2"/>
<accession>A0A7J7NLE2</accession>
<reference evidence="2 3" key="1">
    <citation type="journal article" date="2020" name="IScience">
        <title>Genome Sequencing of the Endangered Kingdonia uniflora (Circaeasteraceae, Ranunculales) Reveals Potential Mechanisms of Evolutionary Specialization.</title>
        <authorList>
            <person name="Sun Y."/>
            <person name="Deng T."/>
            <person name="Zhang A."/>
            <person name="Moore M.J."/>
            <person name="Landis J.B."/>
            <person name="Lin N."/>
            <person name="Zhang H."/>
            <person name="Zhang X."/>
            <person name="Huang J."/>
            <person name="Zhang X."/>
            <person name="Sun H."/>
            <person name="Wang H."/>
        </authorList>
    </citation>
    <scope>NUCLEOTIDE SEQUENCE [LARGE SCALE GENOMIC DNA]</scope>
    <source>
        <strain evidence="2">TB1705</strain>
        <tissue evidence="2">Leaf</tissue>
    </source>
</reference>
<feature type="region of interest" description="Disordered" evidence="1">
    <location>
        <begin position="197"/>
        <end position="224"/>
    </location>
</feature>
<dbReference type="Proteomes" id="UP000541444">
    <property type="component" value="Unassembled WGS sequence"/>
</dbReference>
<evidence type="ECO:0000256" key="1">
    <source>
        <dbReference type="SAM" id="MobiDB-lite"/>
    </source>
</evidence>
<evidence type="ECO:0000313" key="2">
    <source>
        <dbReference type="EMBL" id="KAF6167758.1"/>
    </source>
</evidence>
<sequence length="224" mass="25553">MQYWFYEYCGVGHPIVKEDVKYTAYPRLRVWEMGNMKKTNGQACNLFMLGRHMLTDSQRMGNIDMFGPTALRAGITPMVVTSVSVHSLSQDFSLPGEAEGRDLGWYMEWTERREMLSVAHLRNPPPISSSYDTEELWHLTHGMRRLCLAESARDAQRLQELTDKLATLRSHLDSVDDRLYTHDLHMRKGRDVRVVPLPAGGGAWTRQRGSGPRARGGSTRDNSE</sequence>
<gene>
    <name evidence="2" type="ORF">GIB67_027536</name>
</gene>
<keyword evidence="3" id="KW-1185">Reference proteome</keyword>
<name>A0A7J7NLE2_9MAGN</name>